<dbReference type="OrthoDB" id="291479at2759"/>
<dbReference type="AlphaFoldDB" id="A0A8S1M315"/>
<sequence length="736" mass="88476">MNKFEDDLKYAQKAHGNEFLNWLQIVSFELIKQREYCYGQEFLKFQHQVYELIFKQDGILNSSFRTTQMRFGSIEDTLFFIKILNILSPNEQSFYQSLPSEYPYNPVQIDILPAHLQLFLKDPSIVNMNSQFQTFQEIFQDNILVEKNQLKFCVSAQMMFWIYLLNGAVNFKESALHVTDNSQKVLDCAFSKCKMKFNTKDFLLKQLTFNPYLILIRRIIEYMVKQIKPDRPIQNNQNRQVTIFKFQQMIILLQEYSMYEHLYVQKLLDFNLTNEQQKLFYKIKPSSVILDTQMMMVFLTIFFNNLYGQDLEATYSQFKHFIKNSDIFNKQSQIFYQNRGFFFECGRQKQQITYQQGLYKFLQNSFELYHNERQCNQISLLSHLSTYVLFLRQQFSAYEISIYDQVLIFDQALISCLVSQNTILNYLSQQQNFQYKSNNPITRFILTELQPIYQILKNKFGQCPQAILFKEFKPQNLLRCLELKFNSHFYQIDFHFRELKKYRNEMKNLLRIYYPFYTKLLMTIFKCINNLSYINDSEYQGIMHLLTFIYSQDQNSFFCDLLKSQKNQPFQIPAYYEVKNFCDIYVKDSKEEEFLIKQNENVEKWIQQIICTLMQFQQQKNIKNDRIVQYLGEQFEIPIASIKIIPIKNLSPSKSTGRLSRKKILINQWKAPLRDYELYFLLILMWYFSICIDKLKGQQKNEYPSTQWPRKLASPLNLLIVSILTYIVIALIFMLI</sequence>
<dbReference type="EMBL" id="CAJJDN010000025">
    <property type="protein sequence ID" value="CAD8069384.1"/>
    <property type="molecule type" value="Genomic_DNA"/>
</dbReference>
<accession>A0A8S1M315</accession>
<comment type="caution">
    <text evidence="2">The sequence shown here is derived from an EMBL/GenBank/DDBJ whole genome shotgun (WGS) entry which is preliminary data.</text>
</comment>
<keyword evidence="3" id="KW-1185">Reference proteome</keyword>
<organism evidence="2 3">
    <name type="scientific">Paramecium sonneborni</name>
    <dbReference type="NCBI Taxonomy" id="65129"/>
    <lineage>
        <taxon>Eukaryota</taxon>
        <taxon>Sar</taxon>
        <taxon>Alveolata</taxon>
        <taxon>Ciliophora</taxon>
        <taxon>Intramacronucleata</taxon>
        <taxon>Oligohymenophorea</taxon>
        <taxon>Peniculida</taxon>
        <taxon>Parameciidae</taxon>
        <taxon>Paramecium</taxon>
    </lineage>
</organism>
<evidence type="ECO:0008006" key="4">
    <source>
        <dbReference type="Google" id="ProtNLM"/>
    </source>
</evidence>
<dbReference type="Proteomes" id="UP000692954">
    <property type="component" value="Unassembled WGS sequence"/>
</dbReference>
<keyword evidence="1" id="KW-0472">Membrane</keyword>
<feature type="transmembrane region" description="Helical" evidence="1">
    <location>
        <begin position="678"/>
        <end position="695"/>
    </location>
</feature>
<gene>
    <name evidence="2" type="ORF">PSON_ATCC_30995.1.T0250251</name>
</gene>
<evidence type="ECO:0000256" key="1">
    <source>
        <dbReference type="SAM" id="Phobius"/>
    </source>
</evidence>
<evidence type="ECO:0000313" key="3">
    <source>
        <dbReference type="Proteomes" id="UP000692954"/>
    </source>
</evidence>
<reference evidence="2" key="1">
    <citation type="submission" date="2021-01" db="EMBL/GenBank/DDBJ databases">
        <authorList>
            <consortium name="Genoscope - CEA"/>
            <person name="William W."/>
        </authorList>
    </citation>
    <scope>NUCLEOTIDE SEQUENCE</scope>
</reference>
<name>A0A8S1M315_9CILI</name>
<proteinExistence type="predicted"/>
<keyword evidence="1" id="KW-1133">Transmembrane helix</keyword>
<feature type="transmembrane region" description="Helical" evidence="1">
    <location>
        <begin position="716"/>
        <end position="735"/>
    </location>
</feature>
<protein>
    <recommendedName>
        <fullName evidence="4">Transmembrane protein</fullName>
    </recommendedName>
</protein>
<evidence type="ECO:0000313" key="2">
    <source>
        <dbReference type="EMBL" id="CAD8069384.1"/>
    </source>
</evidence>
<keyword evidence="1" id="KW-0812">Transmembrane</keyword>